<reference evidence="2 3" key="1">
    <citation type="submission" date="2016-03" db="EMBL/GenBank/DDBJ databases">
        <title>The draft genome sequence of Fonsecaea nubica causative agent of cutaneous subcutaneous infection in human host.</title>
        <authorList>
            <person name="Costa F."/>
            <person name="Sybren D.H."/>
            <person name="Raittz R.T."/>
            <person name="Weiss V.A."/>
            <person name="Leao A.C."/>
            <person name="Gomes R."/>
            <person name="De Souza E.M."/>
            <person name="Pedrosa F.O."/>
            <person name="Steffens M.B."/>
            <person name="Bombassaro A."/>
            <person name="Tadra-Sfeir M.Z."/>
            <person name="Moreno L.F."/>
            <person name="Najafzadeh M.J."/>
            <person name="Felipe M.S."/>
            <person name="Teixeira M."/>
            <person name="Sun J."/>
            <person name="Xi L."/>
            <person name="Castro M.A."/>
            <person name="Vicente V.A."/>
        </authorList>
    </citation>
    <scope>NUCLEOTIDE SEQUENCE [LARGE SCALE GENOMIC DNA]</scope>
    <source>
        <strain evidence="2 3">CBS 269.64</strain>
    </source>
</reference>
<dbReference type="EMBL" id="LVCJ01000120">
    <property type="protein sequence ID" value="OAL24127.1"/>
    <property type="molecule type" value="Genomic_DNA"/>
</dbReference>
<feature type="compositionally biased region" description="Acidic residues" evidence="1">
    <location>
        <begin position="62"/>
        <end position="74"/>
    </location>
</feature>
<dbReference type="RefSeq" id="XP_022495028.1">
    <property type="nucleotide sequence ID" value="XM_022648995.1"/>
</dbReference>
<organism evidence="2 3">
    <name type="scientific">Fonsecaea nubica</name>
    <dbReference type="NCBI Taxonomy" id="856822"/>
    <lineage>
        <taxon>Eukaryota</taxon>
        <taxon>Fungi</taxon>
        <taxon>Dikarya</taxon>
        <taxon>Ascomycota</taxon>
        <taxon>Pezizomycotina</taxon>
        <taxon>Eurotiomycetes</taxon>
        <taxon>Chaetothyriomycetidae</taxon>
        <taxon>Chaetothyriales</taxon>
        <taxon>Herpotrichiellaceae</taxon>
        <taxon>Fonsecaea</taxon>
    </lineage>
</organism>
<proteinExistence type="predicted"/>
<dbReference type="OrthoDB" id="4160198at2759"/>
<feature type="region of interest" description="Disordered" evidence="1">
    <location>
        <begin position="31"/>
        <end position="85"/>
    </location>
</feature>
<feature type="compositionally biased region" description="Basic and acidic residues" evidence="1">
    <location>
        <begin position="33"/>
        <end position="61"/>
    </location>
</feature>
<name>A0A178C3F6_9EURO</name>
<gene>
    <name evidence="2" type="ORF">AYO20_10739</name>
</gene>
<evidence type="ECO:0000313" key="3">
    <source>
        <dbReference type="Proteomes" id="UP000185904"/>
    </source>
</evidence>
<comment type="caution">
    <text evidence="2">The sequence shown here is derived from an EMBL/GenBank/DDBJ whole genome shotgun (WGS) entry which is preliminary data.</text>
</comment>
<sequence length="110" mass="11890">MAAAIDVRVPAVTPGGMSPVAADIAGTRAAMSEQERLLREQNEMRRNSKDTESSDDGKDVESTDDMDGESEIGGELEASATVTRADYEQRLDDRKARKGLNNYQAALTGR</sequence>
<protein>
    <submittedName>
        <fullName evidence="2">Uncharacterized protein</fullName>
    </submittedName>
</protein>
<dbReference type="GeneID" id="34594127"/>
<feature type="region of interest" description="Disordered" evidence="1">
    <location>
        <begin position="1"/>
        <end position="20"/>
    </location>
</feature>
<accession>A0A178C3F6</accession>
<dbReference type="Proteomes" id="UP000185904">
    <property type="component" value="Unassembled WGS sequence"/>
</dbReference>
<dbReference type="AlphaFoldDB" id="A0A178C3F6"/>
<evidence type="ECO:0000256" key="1">
    <source>
        <dbReference type="SAM" id="MobiDB-lite"/>
    </source>
</evidence>
<keyword evidence="3" id="KW-1185">Reference proteome</keyword>
<evidence type="ECO:0000313" key="2">
    <source>
        <dbReference type="EMBL" id="OAL24127.1"/>
    </source>
</evidence>